<sequence>MNEYPDYSDPYLAHYGSGLPTEQEGLFLPPLLPGQRQDSLDPPHLSGYGPGWDFDADLTQLLQEARWESESGRTIETEAPLGRSGMAKPAHRRGRRTAPELLVPVMSFIVTTLLVATFAGVSTVGGIVTYGFARTSAASVVDELATWWPVLLHGPWVAASLFMLRSPSVRGRRARAAWSVLLFFSAVTAALCLTQTTPNFTGIAVAVLPPLAALACLRLLVLHIAPVHPRHALSRRKPPPSHRAG</sequence>
<dbReference type="EMBL" id="JANCPR020000035">
    <property type="protein sequence ID" value="MDJ1136031.1"/>
    <property type="molecule type" value="Genomic_DNA"/>
</dbReference>
<reference evidence="2 3" key="1">
    <citation type="submission" date="2023-05" db="EMBL/GenBank/DDBJ databases">
        <title>Streptantibioticus silvisoli sp. nov., acidotolerant actinomycetes 1 from pine litter.</title>
        <authorList>
            <person name="Swiecimska M."/>
            <person name="Golinska P."/>
            <person name="Sangal V."/>
            <person name="Wachnowicz B."/>
            <person name="Goodfellow M."/>
        </authorList>
    </citation>
    <scope>NUCLEOTIDE SEQUENCE [LARGE SCALE GENOMIC DNA]</scope>
    <source>
        <strain evidence="2 3">DSM 42109</strain>
    </source>
</reference>
<name>A0ABT7A5C4_9ACTN</name>
<protein>
    <recommendedName>
        <fullName evidence="4">DUF2637 domain-containing protein</fullName>
    </recommendedName>
</protein>
<comment type="caution">
    <text evidence="2">The sequence shown here is derived from an EMBL/GenBank/DDBJ whole genome shotgun (WGS) entry which is preliminary data.</text>
</comment>
<feature type="transmembrane region" description="Helical" evidence="1">
    <location>
        <begin position="203"/>
        <end position="227"/>
    </location>
</feature>
<dbReference type="Proteomes" id="UP001214441">
    <property type="component" value="Unassembled WGS sequence"/>
</dbReference>
<organism evidence="2 3">
    <name type="scientific">Streptomyces iconiensis</name>
    <dbReference type="NCBI Taxonomy" id="1384038"/>
    <lineage>
        <taxon>Bacteria</taxon>
        <taxon>Bacillati</taxon>
        <taxon>Actinomycetota</taxon>
        <taxon>Actinomycetes</taxon>
        <taxon>Kitasatosporales</taxon>
        <taxon>Streptomycetaceae</taxon>
        <taxon>Streptomyces</taxon>
    </lineage>
</organism>
<feature type="transmembrane region" description="Helical" evidence="1">
    <location>
        <begin position="145"/>
        <end position="164"/>
    </location>
</feature>
<proteinExistence type="predicted"/>
<keyword evidence="1" id="KW-0812">Transmembrane</keyword>
<keyword evidence="1" id="KW-1133">Transmembrane helix</keyword>
<keyword evidence="1" id="KW-0472">Membrane</keyword>
<evidence type="ECO:0000256" key="1">
    <source>
        <dbReference type="SAM" id="Phobius"/>
    </source>
</evidence>
<evidence type="ECO:0000313" key="3">
    <source>
        <dbReference type="Proteomes" id="UP001214441"/>
    </source>
</evidence>
<gene>
    <name evidence="2" type="ORF">NMN56_029595</name>
</gene>
<dbReference type="RefSeq" id="WP_274042130.1">
    <property type="nucleotide sequence ID" value="NZ_JANCPR020000035.1"/>
</dbReference>
<feature type="transmembrane region" description="Helical" evidence="1">
    <location>
        <begin position="101"/>
        <end position="133"/>
    </location>
</feature>
<feature type="transmembrane region" description="Helical" evidence="1">
    <location>
        <begin position="176"/>
        <end position="197"/>
    </location>
</feature>
<evidence type="ECO:0008006" key="4">
    <source>
        <dbReference type="Google" id="ProtNLM"/>
    </source>
</evidence>
<accession>A0ABT7A5C4</accession>
<evidence type="ECO:0000313" key="2">
    <source>
        <dbReference type="EMBL" id="MDJ1136031.1"/>
    </source>
</evidence>
<keyword evidence="3" id="KW-1185">Reference proteome</keyword>